<gene>
    <name evidence="1" type="ORF">A4R26_33190</name>
</gene>
<dbReference type="RefSeq" id="WP_081161764.1">
    <property type="nucleotide sequence ID" value="NZ_LWBP01000025.1"/>
</dbReference>
<keyword evidence="2" id="KW-1185">Reference proteome</keyword>
<protein>
    <submittedName>
        <fullName evidence="1">Uncharacterized protein</fullName>
    </submittedName>
</protein>
<sequence>MEVIKYYSFFIFTIGCFACRTQEQQMQSKDFTIDSKSLKADTVITSAVYFGGHIFCLQADHKIFVLDTLLQKDNSFTARFSNVKADFIHPFNDTIFIGTKSNLYFLDHEVTLKNYNSQPFKYGLPYYNDGTYYVHACSVGEFGGAVFFWNKQTNKTYSYPATAVQQVFKFGHAYVVSNFLAHMSGFSDYLFINDPTKLYELKDEKQKNFCNWYVEVDSLKGKRFSGATTPPGVRYYSDTFTTRTLTTFPYNNQLYSIYCTDSATVLAKFQNSKLVPIDSLFRHRLYFHNANTHLADNAIVASYEATWAVGGEGNSWTPYQNTGLIFIRKGKITFLEFRTPHMPMNNSR</sequence>
<evidence type="ECO:0000313" key="1">
    <source>
        <dbReference type="EMBL" id="OQP67541.1"/>
    </source>
</evidence>
<comment type="caution">
    <text evidence="1">The sequence shown here is derived from an EMBL/GenBank/DDBJ whole genome shotgun (WGS) entry which is preliminary data.</text>
</comment>
<name>A0A1V9GA41_9BACT</name>
<dbReference type="EMBL" id="LWBP01000025">
    <property type="protein sequence ID" value="OQP67541.1"/>
    <property type="molecule type" value="Genomic_DNA"/>
</dbReference>
<organism evidence="1 2">
    <name type="scientific">Niastella populi</name>
    <dbReference type="NCBI Taxonomy" id="550983"/>
    <lineage>
        <taxon>Bacteria</taxon>
        <taxon>Pseudomonadati</taxon>
        <taxon>Bacteroidota</taxon>
        <taxon>Chitinophagia</taxon>
        <taxon>Chitinophagales</taxon>
        <taxon>Chitinophagaceae</taxon>
        <taxon>Niastella</taxon>
    </lineage>
</organism>
<proteinExistence type="predicted"/>
<accession>A0A1V9GA41</accession>
<evidence type="ECO:0000313" key="2">
    <source>
        <dbReference type="Proteomes" id="UP000192276"/>
    </source>
</evidence>
<dbReference type="AlphaFoldDB" id="A0A1V9GA41"/>
<dbReference type="Proteomes" id="UP000192276">
    <property type="component" value="Unassembled WGS sequence"/>
</dbReference>
<dbReference type="STRING" id="550983.A4R26_33190"/>
<dbReference type="PROSITE" id="PS51257">
    <property type="entry name" value="PROKAR_LIPOPROTEIN"/>
    <property type="match status" value="1"/>
</dbReference>
<reference evidence="2" key="1">
    <citation type="submission" date="2016-04" db="EMBL/GenBank/DDBJ databases">
        <authorList>
            <person name="Chen L."/>
            <person name="Zhuang W."/>
            <person name="Wang G."/>
        </authorList>
    </citation>
    <scope>NUCLEOTIDE SEQUENCE [LARGE SCALE GENOMIC DNA]</scope>
    <source>
        <strain evidence="2">208</strain>
    </source>
</reference>
<dbReference type="OrthoDB" id="1490226at2"/>